<evidence type="ECO:0000256" key="3">
    <source>
        <dbReference type="ARBA" id="ARBA00022500"/>
    </source>
</evidence>
<evidence type="ECO:0000259" key="11">
    <source>
        <dbReference type="SMART" id="SM00199"/>
    </source>
</evidence>
<accession>A0AAV6G3R7</accession>
<dbReference type="SMART" id="SM00199">
    <property type="entry name" value="SCY"/>
    <property type="match status" value="1"/>
</dbReference>
<evidence type="ECO:0000256" key="1">
    <source>
        <dbReference type="ARBA" id="ARBA00004613"/>
    </source>
</evidence>
<dbReference type="PROSITE" id="PS00472">
    <property type="entry name" value="SMALL_CYTOKINES_CC"/>
    <property type="match status" value="1"/>
</dbReference>
<dbReference type="Pfam" id="PF00048">
    <property type="entry name" value="IL8"/>
    <property type="match status" value="1"/>
</dbReference>
<dbReference type="InterPro" id="IPR039809">
    <property type="entry name" value="Chemokine_b/g/d"/>
</dbReference>
<evidence type="ECO:0000256" key="2">
    <source>
        <dbReference type="ARBA" id="ARBA00010868"/>
    </source>
</evidence>
<dbReference type="PANTHER" id="PTHR12015">
    <property type="entry name" value="SMALL INDUCIBLE CYTOKINE A"/>
    <property type="match status" value="1"/>
</dbReference>
<comment type="caution">
    <text evidence="12">The sequence shown here is derived from an EMBL/GenBank/DDBJ whole genome shotgun (WGS) entry which is preliminary data.</text>
</comment>
<dbReference type="Gene3D" id="2.40.50.40">
    <property type="match status" value="1"/>
</dbReference>
<keyword evidence="4 9" id="KW-0202">Cytokine</keyword>
<keyword evidence="5 9" id="KW-0964">Secreted</keyword>
<dbReference type="FunFam" id="2.40.50.40:FF:000012">
    <property type="entry name" value="C-C motif chemokine"/>
    <property type="match status" value="1"/>
</dbReference>
<keyword evidence="8" id="KW-0395">Inflammatory response</keyword>
<evidence type="ECO:0000313" key="13">
    <source>
        <dbReference type="Proteomes" id="UP000823561"/>
    </source>
</evidence>
<dbReference type="EMBL" id="JADWDJ010000016">
    <property type="protein sequence ID" value="KAG5268712.1"/>
    <property type="molecule type" value="Genomic_DNA"/>
</dbReference>
<feature type="compositionally biased region" description="Basic residues" evidence="10">
    <location>
        <begin position="112"/>
        <end position="140"/>
    </location>
</feature>
<dbReference type="CDD" id="cd00272">
    <property type="entry name" value="Chemokine_CC"/>
    <property type="match status" value="1"/>
</dbReference>
<dbReference type="SUPFAM" id="SSF54117">
    <property type="entry name" value="Interleukin 8-like chemokines"/>
    <property type="match status" value="1"/>
</dbReference>
<evidence type="ECO:0000256" key="10">
    <source>
        <dbReference type="SAM" id="MobiDB-lite"/>
    </source>
</evidence>
<evidence type="ECO:0000256" key="6">
    <source>
        <dbReference type="ARBA" id="ARBA00022729"/>
    </source>
</evidence>
<evidence type="ECO:0000256" key="9">
    <source>
        <dbReference type="RuleBase" id="RU361150"/>
    </source>
</evidence>
<comment type="similarity">
    <text evidence="2 9">Belongs to the intercrine beta (chemokine CC) family.</text>
</comment>
<dbReference type="GO" id="GO:0008009">
    <property type="term" value="F:chemokine activity"/>
    <property type="evidence" value="ECO:0007669"/>
    <property type="project" value="InterPro"/>
</dbReference>
<keyword evidence="13" id="KW-1185">Reference proteome</keyword>
<dbReference type="InterPro" id="IPR000827">
    <property type="entry name" value="Chemokine_CC_CS"/>
</dbReference>
<evidence type="ECO:0000256" key="8">
    <source>
        <dbReference type="ARBA" id="ARBA00023198"/>
    </source>
</evidence>
<proteinExistence type="inferred from homology"/>
<feature type="signal peptide" evidence="9">
    <location>
        <begin position="1"/>
        <end position="24"/>
    </location>
</feature>
<comment type="subcellular location">
    <subcellularLocation>
        <location evidence="1 9">Secreted</location>
    </subcellularLocation>
</comment>
<feature type="domain" description="Chemokine interleukin-8-like" evidence="11">
    <location>
        <begin position="25"/>
        <end position="85"/>
    </location>
</feature>
<dbReference type="GO" id="GO:0005615">
    <property type="term" value="C:extracellular space"/>
    <property type="evidence" value="ECO:0007669"/>
    <property type="project" value="UniProtKB-KW"/>
</dbReference>
<protein>
    <recommendedName>
        <fullName evidence="9">C-C motif chemokine</fullName>
    </recommendedName>
</protein>
<gene>
    <name evidence="12" type="ORF">AALO_G00215590</name>
</gene>
<keyword evidence="7" id="KW-1015">Disulfide bond</keyword>
<keyword evidence="3 9" id="KW-0145">Chemotaxis</keyword>
<dbReference type="AlphaFoldDB" id="A0AAV6G3R7"/>
<dbReference type="InterPro" id="IPR036048">
    <property type="entry name" value="Interleukin_8-like_sf"/>
</dbReference>
<reference evidence="12" key="1">
    <citation type="submission" date="2020-10" db="EMBL/GenBank/DDBJ databases">
        <title>Chromosome-scale genome assembly of the Allis shad, Alosa alosa.</title>
        <authorList>
            <person name="Margot Z."/>
            <person name="Christophe K."/>
            <person name="Cabau C."/>
            <person name="Louis A."/>
            <person name="Berthelot C."/>
            <person name="Parey E."/>
            <person name="Roest Crollius H."/>
            <person name="Montfort J."/>
            <person name="Robinson-Rechavi M."/>
            <person name="Bucao C."/>
            <person name="Bouchez O."/>
            <person name="Gislard M."/>
            <person name="Lluch J."/>
            <person name="Milhes M."/>
            <person name="Lampietro C."/>
            <person name="Lopez Roques C."/>
            <person name="Donnadieu C."/>
            <person name="Braasch I."/>
            <person name="Desvignes T."/>
            <person name="Postlethwait J."/>
            <person name="Bobe J."/>
            <person name="Guiguen Y."/>
        </authorList>
    </citation>
    <scope>NUCLEOTIDE SEQUENCE</scope>
    <source>
        <strain evidence="12">M-15738</strain>
        <tissue evidence="12">Blood</tissue>
    </source>
</reference>
<dbReference type="GO" id="GO:0006955">
    <property type="term" value="P:immune response"/>
    <property type="evidence" value="ECO:0007669"/>
    <property type="project" value="InterPro"/>
</dbReference>
<organism evidence="12 13">
    <name type="scientific">Alosa alosa</name>
    <name type="common">allis shad</name>
    <dbReference type="NCBI Taxonomy" id="278164"/>
    <lineage>
        <taxon>Eukaryota</taxon>
        <taxon>Metazoa</taxon>
        <taxon>Chordata</taxon>
        <taxon>Craniata</taxon>
        <taxon>Vertebrata</taxon>
        <taxon>Euteleostomi</taxon>
        <taxon>Actinopterygii</taxon>
        <taxon>Neopterygii</taxon>
        <taxon>Teleostei</taxon>
        <taxon>Clupei</taxon>
        <taxon>Clupeiformes</taxon>
        <taxon>Clupeoidei</taxon>
        <taxon>Clupeidae</taxon>
        <taxon>Alosa</taxon>
    </lineage>
</organism>
<evidence type="ECO:0000256" key="7">
    <source>
        <dbReference type="ARBA" id="ARBA00023157"/>
    </source>
</evidence>
<feature type="chain" id="PRO_5043096342" description="C-C motif chemokine" evidence="9">
    <location>
        <begin position="25"/>
        <end position="140"/>
    </location>
</feature>
<keyword evidence="6 9" id="KW-0732">Signal</keyword>
<dbReference type="PANTHER" id="PTHR12015:SF108">
    <property type="entry name" value="C-C MOTIF CHEMOKINE 20"/>
    <property type="match status" value="1"/>
</dbReference>
<feature type="compositionally biased region" description="Polar residues" evidence="10">
    <location>
        <begin position="95"/>
        <end position="105"/>
    </location>
</feature>
<feature type="region of interest" description="Disordered" evidence="10">
    <location>
        <begin position="86"/>
        <end position="140"/>
    </location>
</feature>
<dbReference type="Proteomes" id="UP000823561">
    <property type="component" value="Chromosome 16"/>
</dbReference>
<evidence type="ECO:0000256" key="5">
    <source>
        <dbReference type="ARBA" id="ARBA00022525"/>
    </source>
</evidence>
<evidence type="ECO:0000313" key="12">
    <source>
        <dbReference type="EMBL" id="KAG5268712.1"/>
    </source>
</evidence>
<dbReference type="InterPro" id="IPR001811">
    <property type="entry name" value="Chemokine_IL8-like_dom"/>
</dbReference>
<evidence type="ECO:0000256" key="4">
    <source>
        <dbReference type="ARBA" id="ARBA00022514"/>
    </source>
</evidence>
<name>A0AAV6G3R7_9TELE</name>
<sequence length="140" mass="15112">MNIFTFSVCCLISICLILPAVSSPATNCCLALSSVRLKPSNVKTYHIQQQGGICPINAVVLVTKKSKRICADPDSQWVKDAMRIVNEKKEAAKSGANTESSNTPQPGGNGPPKRRRKGKGRGRGKGKKHGGRRARKQQAQ</sequence>
<dbReference type="GO" id="GO:0006954">
    <property type="term" value="P:inflammatory response"/>
    <property type="evidence" value="ECO:0007669"/>
    <property type="project" value="UniProtKB-KW"/>
</dbReference>